<feature type="domain" description="Fe/B12 periplasmic-binding" evidence="3">
    <location>
        <begin position="53"/>
        <end position="326"/>
    </location>
</feature>
<dbReference type="Pfam" id="PF01497">
    <property type="entry name" value="Peripla_BP_2"/>
    <property type="match status" value="1"/>
</dbReference>
<dbReference type="Proteomes" id="UP000192591">
    <property type="component" value="Unassembled WGS sequence"/>
</dbReference>
<dbReference type="SUPFAM" id="SSF53807">
    <property type="entry name" value="Helical backbone' metal receptor"/>
    <property type="match status" value="1"/>
</dbReference>
<dbReference type="PANTHER" id="PTHR30535">
    <property type="entry name" value="VITAMIN B12-BINDING PROTEIN"/>
    <property type="match status" value="1"/>
</dbReference>
<proteinExistence type="inferred from homology"/>
<accession>A0A1V9A941</accession>
<feature type="signal peptide" evidence="2">
    <location>
        <begin position="1"/>
        <end position="26"/>
    </location>
</feature>
<evidence type="ECO:0000256" key="1">
    <source>
        <dbReference type="ARBA" id="ARBA00008814"/>
    </source>
</evidence>
<evidence type="ECO:0000313" key="5">
    <source>
        <dbReference type="Proteomes" id="UP000192591"/>
    </source>
</evidence>
<dbReference type="InterPro" id="IPR002491">
    <property type="entry name" value="ABC_transptr_periplasmic_BD"/>
</dbReference>
<keyword evidence="2" id="KW-0732">Signal</keyword>
<comment type="similarity">
    <text evidence="1">Belongs to the bacterial solute-binding protein 8 family.</text>
</comment>
<keyword evidence="5" id="KW-1185">Reference proteome</keyword>
<feature type="chain" id="PRO_5038741347" evidence="2">
    <location>
        <begin position="27"/>
        <end position="326"/>
    </location>
</feature>
<dbReference type="Gene3D" id="3.40.50.1980">
    <property type="entry name" value="Nitrogenase molybdenum iron protein domain"/>
    <property type="match status" value="2"/>
</dbReference>
<organism evidence="4 5">
    <name type="scientific">Saccharomonospora piscinae</name>
    <dbReference type="NCBI Taxonomy" id="687388"/>
    <lineage>
        <taxon>Bacteria</taxon>
        <taxon>Bacillati</taxon>
        <taxon>Actinomycetota</taxon>
        <taxon>Actinomycetes</taxon>
        <taxon>Pseudonocardiales</taxon>
        <taxon>Pseudonocardiaceae</taxon>
        <taxon>Saccharomonospora</taxon>
    </lineage>
</organism>
<evidence type="ECO:0000313" key="4">
    <source>
        <dbReference type="EMBL" id="OQO93611.1"/>
    </source>
</evidence>
<evidence type="ECO:0000259" key="3">
    <source>
        <dbReference type="PROSITE" id="PS50983"/>
    </source>
</evidence>
<comment type="caution">
    <text evidence="4">The sequence shown here is derived from an EMBL/GenBank/DDBJ whole genome shotgun (WGS) entry which is preliminary data.</text>
</comment>
<protein>
    <submittedName>
        <fullName evidence="4">ABC transporter substrate-binding protein</fullName>
    </submittedName>
</protein>
<dbReference type="STRING" id="1962155.B1813_03430"/>
<dbReference type="AlphaFoldDB" id="A0A1V9A941"/>
<dbReference type="PANTHER" id="PTHR30535:SF34">
    <property type="entry name" value="MOLYBDATE-BINDING PROTEIN MOLA"/>
    <property type="match status" value="1"/>
</dbReference>
<dbReference type="EMBL" id="MWIH01000003">
    <property type="protein sequence ID" value="OQO93611.1"/>
    <property type="molecule type" value="Genomic_DNA"/>
</dbReference>
<gene>
    <name evidence="4" type="ORF">B1813_03430</name>
</gene>
<dbReference type="PROSITE" id="PS50983">
    <property type="entry name" value="FE_B12_PBP"/>
    <property type="match status" value="1"/>
</dbReference>
<name>A0A1V9A941_SACPI</name>
<dbReference type="InterPro" id="IPR050902">
    <property type="entry name" value="ABC_Transporter_SBP"/>
</dbReference>
<reference evidence="4 5" key="1">
    <citation type="submission" date="2017-02" db="EMBL/GenBank/DDBJ databases">
        <title>Draft genome of Saccharomonospora sp. 154.</title>
        <authorList>
            <person name="Alonso-Carmona G.S."/>
            <person name="De La Haba R."/>
            <person name="Vera-Gargallo B."/>
            <person name="Sandoval-Trujillo A.H."/>
            <person name="Ramirez-Duran N."/>
            <person name="Ventosa A."/>
        </authorList>
    </citation>
    <scope>NUCLEOTIDE SEQUENCE [LARGE SCALE GENOMIC DNA]</scope>
    <source>
        <strain evidence="4 5">LRS4.154</strain>
    </source>
</reference>
<sequence length="326" mass="34028">MRAAHRPARLPLALSACVLAACGAPAGPTPATDDPLTLTNCGAEVTLDAPPERVILLESAPVSTLRALGALDSVVLRAGAFPPEYYDAGTNAAIRDIPSLGEELDASGHLQISREVIIGQQPDLVLGLPDGISRESLAAVGIDVLVHPTMCPEGGGTTTFDDVADHVTTYGRLFDRQAEAGELVASLRERVATVEREVAGGPERTAAVLYPTVGGGTVYAYGRASMAHPQLETAGLTNVYAGVGDRVFEVTLEDVIAKDPDVLVLLHTDGEPRAVRDAIVTLPGADALTAVREDDVLVQLFNFTEPPTPLSVDGLERIHTTVGHGS</sequence>
<evidence type="ECO:0000256" key="2">
    <source>
        <dbReference type="SAM" id="SignalP"/>
    </source>
</evidence>
<dbReference type="PROSITE" id="PS51257">
    <property type="entry name" value="PROKAR_LIPOPROTEIN"/>
    <property type="match status" value="1"/>
</dbReference>